<dbReference type="InterPro" id="IPR036249">
    <property type="entry name" value="Thioredoxin-like_sf"/>
</dbReference>
<dbReference type="Proteomes" id="UP000184498">
    <property type="component" value="Unassembled WGS sequence"/>
</dbReference>
<accession>A0A1M6S5K1</accession>
<protein>
    <recommendedName>
        <fullName evidence="3">Thioredoxin</fullName>
    </recommendedName>
</protein>
<keyword evidence="2" id="KW-1185">Reference proteome</keyword>
<dbReference type="AlphaFoldDB" id="A0A1M6S5K1"/>
<sequence length="204" mass="23641">MKVLSFEIAPFVQKLREPCGKKNKMKKISILLGIVTLTAINSCAERVIVNREVESKNDGKMLLGTQTLDQFRKEPFKIWFDEEYNRYQIDQTSLTELKKEKLNSYSLVVFVGSWCEDSHREFPRLIKILDALKYNTDKMQIIAVNRKKESPAGEEGLYNITRVPTIIVKKYGKEIGRITEMPESGYLERDLLNILKKDNSGLFK</sequence>
<dbReference type="Gene3D" id="3.40.30.10">
    <property type="entry name" value="Glutaredoxin"/>
    <property type="match status" value="1"/>
</dbReference>
<organism evidence="1 2">
    <name type="scientific">Epilithonimonas mollis</name>
    <dbReference type="NCBI Taxonomy" id="216903"/>
    <lineage>
        <taxon>Bacteria</taxon>
        <taxon>Pseudomonadati</taxon>
        <taxon>Bacteroidota</taxon>
        <taxon>Flavobacteriia</taxon>
        <taxon>Flavobacteriales</taxon>
        <taxon>Weeksellaceae</taxon>
        <taxon>Chryseobacterium group</taxon>
        <taxon>Epilithonimonas</taxon>
    </lineage>
</organism>
<dbReference type="SUPFAM" id="SSF52833">
    <property type="entry name" value="Thioredoxin-like"/>
    <property type="match status" value="1"/>
</dbReference>
<gene>
    <name evidence="1" type="ORF">SAMN05444371_2267</name>
</gene>
<evidence type="ECO:0008006" key="3">
    <source>
        <dbReference type="Google" id="ProtNLM"/>
    </source>
</evidence>
<proteinExistence type="predicted"/>
<dbReference type="CDD" id="cd02947">
    <property type="entry name" value="TRX_family"/>
    <property type="match status" value="1"/>
</dbReference>
<reference evidence="2" key="1">
    <citation type="submission" date="2016-11" db="EMBL/GenBank/DDBJ databases">
        <authorList>
            <person name="Varghese N."/>
            <person name="Submissions S."/>
        </authorList>
    </citation>
    <scope>NUCLEOTIDE SEQUENCE [LARGE SCALE GENOMIC DNA]</scope>
    <source>
        <strain evidence="2">DSM 18016</strain>
    </source>
</reference>
<dbReference type="STRING" id="216903.SAMN05444371_2267"/>
<evidence type="ECO:0000313" key="1">
    <source>
        <dbReference type="EMBL" id="SHK40094.1"/>
    </source>
</evidence>
<dbReference type="EMBL" id="FRAM01000002">
    <property type="protein sequence ID" value="SHK40094.1"/>
    <property type="molecule type" value="Genomic_DNA"/>
</dbReference>
<evidence type="ECO:0000313" key="2">
    <source>
        <dbReference type="Proteomes" id="UP000184498"/>
    </source>
</evidence>
<name>A0A1M6S5K1_9FLAO</name>